<sequence>MDKFNDIGLVFNKPSVEQVTLPPDITMLSSEQLAEKFTGLTAWADYVASQMAMAIIEERGAKNAFDFEENKQLVSKMGAAARGERITLVKAQISIDPKIQELSQAYEEKYAYRKLVEMILNNHERDLSLVSREITRRGSDQRALRKDWGAA</sequence>
<organism evidence="1">
    <name type="scientific">uncultured Caudovirales phage</name>
    <dbReference type="NCBI Taxonomy" id="2100421"/>
    <lineage>
        <taxon>Viruses</taxon>
        <taxon>Duplodnaviria</taxon>
        <taxon>Heunggongvirae</taxon>
        <taxon>Uroviricota</taxon>
        <taxon>Caudoviricetes</taxon>
        <taxon>Peduoviridae</taxon>
        <taxon>Maltschvirus</taxon>
        <taxon>Maltschvirus maltsch</taxon>
    </lineage>
</organism>
<name>A0A6J7WPE7_9CAUD</name>
<reference evidence="1" key="1">
    <citation type="submission" date="2020-05" db="EMBL/GenBank/DDBJ databases">
        <authorList>
            <person name="Chiriac C."/>
            <person name="Salcher M."/>
            <person name="Ghai R."/>
            <person name="Kavagutti S V."/>
        </authorList>
    </citation>
    <scope>NUCLEOTIDE SEQUENCE</scope>
</reference>
<proteinExistence type="predicted"/>
<accession>A0A6J7WPE7</accession>
<dbReference type="EMBL" id="LR798267">
    <property type="protein sequence ID" value="CAB5219776.1"/>
    <property type="molecule type" value="Genomic_DNA"/>
</dbReference>
<protein>
    <submittedName>
        <fullName evidence="1">Uncharacterized protein</fullName>
    </submittedName>
</protein>
<evidence type="ECO:0000313" key="1">
    <source>
        <dbReference type="EMBL" id="CAB5219776.1"/>
    </source>
</evidence>
<gene>
    <name evidence="1" type="ORF">UFOVP221_136</name>
</gene>